<name>A0AA95K560_9GAMM</name>
<evidence type="ECO:0000313" key="11">
    <source>
        <dbReference type="Proteomes" id="UP001177597"/>
    </source>
</evidence>
<accession>A0AA95K560</accession>
<organism evidence="10 11">
    <name type="scientific">Arsenophonus nasoniae</name>
    <name type="common">son-killer infecting Nasonia vitripennis</name>
    <dbReference type="NCBI Taxonomy" id="638"/>
    <lineage>
        <taxon>Bacteria</taxon>
        <taxon>Pseudomonadati</taxon>
        <taxon>Pseudomonadota</taxon>
        <taxon>Gammaproteobacteria</taxon>
        <taxon>Enterobacterales</taxon>
        <taxon>Morganellaceae</taxon>
        <taxon>Arsenophonus</taxon>
    </lineage>
</organism>
<evidence type="ECO:0000313" key="9">
    <source>
        <dbReference type="EMBL" id="WGL95967.1"/>
    </source>
</evidence>
<dbReference type="PANTHER" id="PTHR42933">
    <property type="entry name" value="SLR6095 PROTEIN"/>
    <property type="match status" value="1"/>
</dbReference>
<dbReference type="PANTHER" id="PTHR42933:SF1">
    <property type="entry name" value="SITE-SPECIFIC DNA-METHYLTRANSFERASE (ADENINE-SPECIFIC)"/>
    <property type="match status" value="1"/>
</dbReference>
<keyword evidence="4" id="KW-0808">Transferase</keyword>
<evidence type="ECO:0000256" key="4">
    <source>
        <dbReference type="ARBA" id="ARBA00022679"/>
    </source>
</evidence>
<comment type="catalytic activity">
    <reaction evidence="7">
        <text>a 2'-deoxyadenosine in DNA + S-adenosyl-L-methionine = an N(6)-methyl-2'-deoxyadenosine in DNA + S-adenosyl-L-homocysteine + H(+)</text>
        <dbReference type="Rhea" id="RHEA:15197"/>
        <dbReference type="Rhea" id="RHEA-COMP:12418"/>
        <dbReference type="Rhea" id="RHEA-COMP:12419"/>
        <dbReference type="ChEBI" id="CHEBI:15378"/>
        <dbReference type="ChEBI" id="CHEBI:57856"/>
        <dbReference type="ChEBI" id="CHEBI:59789"/>
        <dbReference type="ChEBI" id="CHEBI:90615"/>
        <dbReference type="ChEBI" id="CHEBI:90616"/>
        <dbReference type="EC" id="2.1.1.72"/>
    </reaction>
</comment>
<dbReference type="GO" id="GO:0003677">
    <property type="term" value="F:DNA binding"/>
    <property type="evidence" value="ECO:0007669"/>
    <property type="project" value="InterPro"/>
</dbReference>
<evidence type="ECO:0000256" key="5">
    <source>
        <dbReference type="ARBA" id="ARBA00022691"/>
    </source>
</evidence>
<evidence type="ECO:0000256" key="3">
    <source>
        <dbReference type="ARBA" id="ARBA00022603"/>
    </source>
</evidence>
<dbReference type="PRINTS" id="PR00507">
    <property type="entry name" value="N12N6MTFRASE"/>
</dbReference>
<gene>
    <name evidence="9" type="ORF">QE207_05115</name>
    <name evidence="10" type="ORF">QE207_09320</name>
</gene>
<dbReference type="InterPro" id="IPR003356">
    <property type="entry name" value="DNA_methylase_A-5"/>
</dbReference>
<dbReference type="GO" id="GO:0009007">
    <property type="term" value="F:site-specific DNA-methyltransferase (adenine-specific) activity"/>
    <property type="evidence" value="ECO:0007669"/>
    <property type="project" value="UniProtKB-EC"/>
</dbReference>
<dbReference type="EMBL" id="CP123498">
    <property type="protein sequence ID" value="WGL96705.1"/>
    <property type="molecule type" value="Genomic_DNA"/>
</dbReference>
<evidence type="ECO:0000313" key="10">
    <source>
        <dbReference type="EMBL" id="WGL96705.1"/>
    </source>
</evidence>
<dbReference type="InterPro" id="IPR029063">
    <property type="entry name" value="SAM-dependent_MTases_sf"/>
</dbReference>
<dbReference type="Pfam" id="PF02384">
    <property type="entry name" value="N6_Mtase"/>
    <property type="match status" value="1"/>
</dbReference>
<dbReference type="GO" id="GO:0008170">
    <property type="term" value="F:N-methyltransferase activity"/>
    <property type="evidence" value="ECO:0007669"/>
    <property type="project" value="InterPro"/>
</dbReference>
<keyword evidence="6" id="KW-0680">Restriction system</keyword>
<sequence length="436" mass="50282">MHSYSIPEVERCTFISSVLVALQDETFLSCYKFYNDNTKLLKILYEACERVLRKNNLSIDKINIILSEYRKFQHNKTLITSEIKKTGEKEKRENTILKDIINDINHEILPLVKKEQFDILGRFYTQFISNAASDSKTGLVLTPPHITDFFCELADLQAKDMIFDPCCGTGGFLISAMNFMLKKAVKSTEEKTKINSEQFIGIELRNDMFSHACSNMMMRADGKSHIYNGDCFDPELIRRVKSKKPNITFLNPPYQDGNAAEQLEFIENALACINTNGTGIAICQMSTVVSTKKWVIEARRRLLEKHTLKAVFSMPDDLFYPVGVVTCILVFEAHKPHPNNKESFFGYFKDDGFIKRKHKGRVDHKNQWNEIKQKWLDAYINNKNIAGLSVTHKVTAEDEWCAEAYMETDYSMLTDDDFIKTIKEYVAYQFLNNSDN</sequence>
<dbReference type="Gene3D" id="3.40.50.150">
    <property type="entry name" value="Vaccinia Virus protein VP39"/>
    <property type="match status" value="1"/>
</dbReference>
<reference evidence="10" key="1">
    <citation type="submission" date="2023-04" db="EMBL/GenBank/DDBJ databases">
        <title>Genome dynamics across the evolutionary transition to endosymbiosis.</title>
        <authorList>
            <person name="Siozios S."/>
            <person name="Nadal-Jimenez P."/>
            <person name="Azagi T."/>
            <person name="Sprong H."/>
            <person name="Frost C.L."/>
            <person name="Parratt S.R."/>
            <person name="Taylor G."/>
            <person name="Brettell L."/>
            <person name="Lew K.C."/>
            <person name="Croft L."/>
            <person name="King K.C."/>
            <person name="Brockhurst M.A."/>
            <person name="Hypsa V."/>
            <person name="Novakova E."/>
            <person name="Darby A.C."/>
            <person name="Hurst G.D.D."/>
        </authorList>
    </citation>
    <scope>NUCLEOTIDE SEQUENCE</scope>
    <source>
        <strain evidence="10">AIh</strain>
    </source>
</reference>
<evidence type="ECO:0000256" key="7">
    <source>
        <dbReference type="ARBA" id="ARBA00047942"/>
    </source>
</evidence>
<dbReference type="AlphaFoldDB" id="A0AA95K560"/>
<feature type="domain" description="DNA methylase adenine-specific" evidence="8">
    <location>
        <begin position="117"/>
        <end position="427"/>
    </location>
</feature>
<dbReference type="SUPFAM" id="SSF53335">
    <property type="entry name" value="S-adenosyl-L-methionine-dependent methyltransferases"/>
    <property type="match status" value="1"/>
</dbReference>
<dbReference type="GO" id="GO:0009307">
    <property type="term" value="P:DNA restriction-modification system"/>
    <property type="evidence" value="ECO:0007669"/>
    <property type="project" value="UniProtKB-KW"/>
</dbReference>
<evidence type="ECO:0000256" key="2">
    <source>
        <dbReference type="ARBA" id="ARBA00011900"/>
    </source>
</evidence>
<dbReference type="RefSeq" id="WP_280629672.1">
    <property type="nucleotide sequence ID" value="NZ_CP123498.1"/>
</dbReference>
<keyword evidence="5" id="KW-0949">S-adenosyl-L-methionine</keyword>
<protein>
    <recommendedName>
        <fullName evidence="2">site-specific DNA-methyltransferase (adenine-specific)</fullName>
        <ecNumber evidence="2">2.1.1.72</ecNumber>
    </recommendedName>
</protein>
<dbReference type="InterPro" id="IPR051537">
    <property type="entry name" value="DNA_Adenine_Mtase"/>
</dbReference>
<dbReference type="GO" id="GO:0032259">
    <property type="term" value="P:methylation"/>
    <property type="evidence" value="ECO:0007669"/>
    <property type="project" value="UniProtKB-KW"/>
</dbReference>
<dbReference type="CDD" id="cd02440">
    <property type="entry name" value="AdoMet_MTases"/>
    <property type="match status" value="1"/>
</dbReference>
<dbReference type="EC" id="2.1.1.72" evidence="2"/>
<evidence type="ECO:0000256" key="6">
    <source>
        <dbReference type="ARBA" id="ARBA00022747"/>
    </source>
</evidence>
<keyword evidence="3 10" id="KW-0489">Methyltransferase</keyword>
<dbReference type="Proteomes" id="UP001177597">
    <property type="component" value="Chromosome"/>
</dbReference>
<evidence type="ECO:0000259" key="8">
    <source>
        <dbReference type="Pfam" id="PF02384"/>
    </source>
</evidence>
<evidence type="ECO:0000256" key="1">
    <source>
        <dbReference type="ARBA" id="ARBA00006594"/>
    </source>
</evidence>
<dbReference type="EMBL" id="CP123498">
    <property type="protein sequence ID" value="WGL95967.1"/>
    <property type="molecule type" value="Genomic_DNA"/>
</dbReference>
<proteinExistence type="inferred from homology"/>
<comment type="similarity">
    <text evidence="1">Belongs to the N(4)/N(6)-methyltransferase family.</text>
</comment>